<accession>Q4QHS8</accession>
<dbReference type="KEGG" id="lma:LMJF_09_0960"/>
<feature type="region of interest" description="Disordered" evidence="1">
    <location>
        <begin position="464"/>
        <end position="495"/>
    </location>
</feature>
<organism evidence="2 3">
    <name type="scientific">Leishmania major</name>
    <dbReference type="NCBI Taxonomy" id="5664"/>
    <lineage>
        <taxon>Eukaryota</taxon>
        <taxon>Discoba</taxon>
        <taxon>Euglenozoa</taxon>
        <taxon>Kinetoplastea</taxon>
        <taxon>Metakinetoplastina</taxon>
        <taxon>Trypanosomatida</taxon>
        <taxon>Trypanosomatidae</taxon>
        <taxon>Leishmaniinae</taxon>
        <taxon>Leishmania</taxon>
    </lineage>
</organism>
<evidence type="ECO:0000313" key="2">
    <source>
        <dbReference type="EMBL" id="CAJ02790.1"/>
    </source>
</evidence>
<dbReference type="InParanoid" id="Q4QHS8"/>
<dbReference type="EMBL" id="FR796405">
    <property type="protein sequence ID" value="CAJ02790.1"/>
    <property type="molecule type" value="Genomic_DNA"/>
</dbReference>
<dbReference type="VEuPathDB" id="TriTrypDB:LMJFC_090016400"/>
<dbReference type="OMA" id="HVIYRYR"/>
<reference evidence="2 3" key="1">
    <citation type="journal article" date="2005" name="Science">
        <title>The genome of the kinetoplastid parasite, Leishmania major.</title>
        <authorList>
            <person name="Ivens A.C."/>
            <person name="Peacock C.S."/>
            <person name="Worthey E.A."/>
            <person name="Murphy L."/>
            <person name="Aggarwal G."/>
            <person name="Berriman M."/>
            <person name="Sisk E."/>
            <person name="Rajandream M.A."/>
            <person name="Adlem E."/>
            <person name="Aert R."/>
            <person name="Anupama A."/>
            <person name="Apostolou Z."/>
            <person name="Attipoe P."/>
            <person name="Bason N."/>
            <person name="Bauser C."/>
            <person name="Beck A."/>
            <person name="Beverley S.M."/>
            <person name="Bianchettin G."/>
            <person name="Borzym K."/>
            <person name="Bothe G."/>
            <person name="Bruschi C.V."/>
            <person name="Collins M."/>
            <person name="Cadag E."/>
            <person name="Ciarloni L."/>
            <person name="Clayton C."/>
            <person name="Coulson R.M."/>
            <person name="Cronin A."/>
            <person name="Cruz A.K."/>
            <person name="Davies R.M."/>
            <person name="De Gaudenzi J."/>
            <person name="Dobson D.E."/>
            <person name="Duesterhoeft A."/>
            <person name="Fazelina G."/>
            <person name="Fosker N."/>
            <person name="Frasch A.C."/>
            <person name="Fraser A."/>
            <person name="Fuchs M."/>
            <person name="Gabel C."/>
            <person name="Goble A."/>
            <person name="Goffeau A."/>
            <person name="Harris D."/>
            <person name="Hertz-Fowler C."/>
            <person name="Hilbert H."/>
            <person name="Horn D."/>
            <person name="Huang Y."/>
            <person name="Klages S."/>
            <person name="Knights A."/>
            <person name="Kube M."/>
            <person name="Larke N."/>
            <person name="Litvin L."/>
            <person name="Lord A."/>
            <person name="Louie T."/>
            <person name="Marra M."/>
            <person name="Masuy D."/>
            <person name="Matthews K."/>
            <person name="Michaeli S."/>
            <person name="Mottram J.C."/>
            <person name="Muller-Auer S."/>
            <person name="Munden H."/>
            <person name="Nelson S."/>
            <person name="Norbertczak H."/>
            <person name="Oliver K."/>
            <person name="O'neil S."/>
            <person name="Pentony M."/>
            <person name="Pohl T.M."/>
            <person name="Price C."/>
            <person name="Purnelle B."/>
            <person name="Quail M.A."/>
            <person name="Rabbinowitsch E."/>
            <person name="Reinhardt R."/>
            <person name="Rieger M."/>
            <person name="Rinta J."/>
            <person name="Robben J."/>
            <person name="Robertson L."/>
            <person name="Ruiz J.C."/>
            <person name="Rutter S."/>
            <person name="Saunders D."/>
            <person name="Schafer M."/>
            <person name="Schein J."/>
            <person name="Schwartz D.C."/>
            <person name="Seeger K."/>
            <person name="Seyler A."/>
            <person name="Sharp S."/>
            <person name="Shin H."/>
            <person name="Sivam D."/>
            <person name="Squares R."/>
            <person name="Squares S."/>
            <person name="Tosato V."/>
            <person name="Vogt C."/>
            <person name="Volckaert G."/>
            <person name="Wambutt R."/>
            <person name="Warren T."/>
            <person name="Wedler H."/>
            <person name="Woodward J."/>
            <person name="Zhou S."/>
            <person name="Zimmermann W."/>
            <person name="Smith D.F."/>
            <person name="Blackwell J.M."/>
            <person name="Stuart K.D."/>
            <person name="Barrell B."/>
            <person name="Myler P.J."/>
        </authorList>
    </citation>
    <scope>NUCLEOTIDE SEQUENCE [LARGE SCALE GENOMIC DNA]</scope>
    <source>
        <strain evidence="3">MHOM/IL/81/Friedlin</strain>
    </source>
</reference>
<sequence>MANYVTGDPLGVAGQEAGKGAGALLAAVQQCSAELSHEFGDGVALMTGEPAAATTSSHASPLSPEQRVALSAGAVTCLSVASLPGTTDTAVAVVGTTVGTVALLLIEGSRAVYKVAECSLMEWSSGAITAQDAIVDVAFSMDPAGRPEFVGAASAGCVVVVDVQLLYRPSGNSSRSTDEEVGDTATDAPAAVVHRAEWHQATELWSNSALRAKAVEALERSSAQLVRHCCSDVFACSFVEADVVRILAPQRLQAAVAIDVALVVVLSSGALHYVERVVEGGSVRLLAEHHWQRLAKGAAFTSHASAATQGADSAAENDFSADGTSVHLVTDSRAVPHVIYRYRLSPYHVQACQDGGQTASGGGGNYSMAALALPCATESVTHVCDAHLHFSEKDAACHVVLAGTQRVPVGKVGYMSVASRVGSLGHAQQQQHAGVAGCRTLAWWAVVQNAVLPRQTFDRSALERQALQHQHQQQQQQLHDGHAFPPFRTNAGSPPFTVHVQSNTMALPCGLGTCPASALTSPATSSPATAGAGVASGVSAVGPGQGSGFAAAFMLTDILVLASGHELYVGDLRDVPRSAKTLPVPRPLRSFGSVVEGITAGPYMDARAVLVATGSRVAPVSLV</sequence>
<dbReference type="VEuPathDB" id="TriTrypDB:LMJSD75_090015500"/>
<dbReference type="RefSeq" id="XP_001681270.1">
    <property type="nucleotide sequence ID" value="XM_001681218.1"/>
</dbReference>
<gene>
    <name evidence="2" type="ORF">LMJF_09_0960</name>
</gene>
<dbReference type="HOGENOM" id="CLU_439091_0_0_1"/>
<proteinExistence type="predicted"/>
<dbReference type="Proteomes" id="UP000000542">
    <property type="component" value="Chromosome 9"/>
</dbReference>
<dbReference type="eggNOG" id="ENOG502S6D6">
    <property type="taxonomic scope" value="Eukaryota"/>
</dbReference>
<dbReference type="VEuPathDB" id="TriTrypDB:LMJLV39_090015900"/>
<evidence type="ECO:0000313" key="3">
    <source>
        <dbReference type="Proteomes" id="UP000000542"/>
    </source>
</evidence>
<dbReference type="AlphaFoldDB" id="Q4QHS8"/>
<name>Q4QHS8_LEIMA</name>
<dbReference type="GeneID" id="5649528"/>
<reference evidence="2 3" key="2">
    <citation type="journal article" date="2011" name="Genome Res.">
        <title>Chromosome and gene copy number variation allow major structural change between species and strains of Leishmania.</title>
        <authorList>
            <person name="Rogers M.B."/>
            <person name="Hilley J.D."/>
            <person name="Dickens N.J."/>
            <person name="Wilkes J."/>
            <person name="Bates P.A."/>
            <person name="Depledge D.P."/>
            <person name="Harris D."/>
            <person name="Her Y."/>
            <person name="Herzyk P."/>
            <person name="Imamura H."/>
            <person name="Otto T.D."/>
            <person name="Sanders M."/>
            <person name="Seeger K."/>
            <person name="Dujardin J.C."/>
            <person name="Berriman M."/>
            <person name="Smith D.F."/>
            <person name="Hertz-Fowler C."/>
            <person name="Mottram J.C."/>
        </authorList>
    </citation>
    <scope>NUCLEOTIDE SEQUENCE [LARGE SCALE GENOMIC DNA]</scope>
    <source>
        <strain evidence="3">MHOM/IL/81/Friedlin</strain>
    </source>
</reference>
<protein>
    <submittedName>
        <fullName evidence="2">Uncharacterized protein</fullName>
    </submittedName>
</protein>
<feature type="compositionally biased region" description="Low complexity" evidence="1">
    <location>
        <begin position="465"/>
        <end position="478"/>
    </location>
</feature>
<keyword evidence="3" id="KW-1185">Reference proteome</keyword>
<evidence type="ECO:0000256" key="1">
    <source>
        <dbReference type="SAM" id="MobiDB-lite"/>
    </source>
</evidence>
<dbReference type="VEuPathDB" id="TriTrypDB:LmjF.09.0960"/>